<keyword evidence="2" id="KW-0812">Transmembrane</keyword>
<name>A0A2K2DR33_BRADI</name>
<dbReference type="EnsemblPlants" id="PNT76754">
    <property type="protein sequence ID" value="PNT76754"/>
    <property type="gene ID" value="BRADI_1g52704v3"/>
</dbReference>
<feature type="compositionally biased region" description="Basic and acidic residues" evidence="1">
    <location>
        <begin position="43"/>
        <end position="63"/>
    </location>
</feature>
<proteinExistence type="predicted"/>
<keyword evidence="5" id="KW-1185">Reference proteome</keyword>
<feature type="compositionally biased region" description="Basic residues" evidence="1">
    <location>
        <begin position="264"/>
        <end position="274"/>
    </location>
</feature>
<evidence type="ECO:0000313" key="5">
    <source>
        <dbReference type="Proteomes" id="UP000008810"/>
    </source>
</evidence>
<organism evidence="3">
    <name type="scientific">Brachypodium distachyon</name>
    <name type="common">Purple false brome</name>
    <name type="synonym">Trachynia distachya</name>
    <dbReference type="NCBI Taxonomy" id="15368"/>
    <lineage>
        <taxon>Eukaryota</taxon>
        <taxon>Viridiplantae</taxon>
        <taxon>Streptophyta</taxon>
        <taxon>Embryophyta</taxon>
        <taxon>Tracheophyta</taxon>
        <taxon>Spermatophyta</taxon>
        <taxon>Magnoliopsida</taxon>
        <taxon>Liliopsida</taxon>
        <taxon>Poales</taxon>
        <taxon>Poaceae</taxon>
        <taxon>BOP clade</taxon>
        <taxon>Pooideae</taxon>
        <taxon>Stipodae</taxon>
        <taxon>Brachypodieae</taxon>
        <taxon>Brachypodium</taxon>
    </lineage>
</organism>
<accession>A0A2K2DR33</accession>
<dbReference type="InParanoid" id="A0A2K2DR33"/>
<protein>
    <submittedName>
        <fullName evidence="3 4">Uncharacterized protein</fullName>
    </submittedName>
</protein>
<dbReference type="Proteomes" id="UP000008810">
    <property type="component" value="Chromosome 1"/>
</dbReference>
<dbReference type="Gramene" id="PNT76754">
    <property type="protein sequence ID" value="PNT76754"/>
    <property type="gene ID" value="BRADI_1g52704v3"/>
</dbReference>
<keyword evidence="2" id="KW-1133">Transmembrane helix</keyword>
<keyword evidence="2" id="KW-0472">Membrane</keyword>
<feature type="compositionally biased region" description="Pro residues" evidence="1">
    <location>
        <begin position="219"/>
        <end position="228"/>
    </location>
</feature>
<feature type="region of interest" description="Disordered" evidence="1">
    <location>
        <begin position="1"/>
        <end position="108"/>
    </location>
</feature>
<gene>
    <name evidence="3" type="ORF">BRADI_1g52704v3</name>
</gene>
<evidence type="ECO:0000313" key="4">
    <source>
        <dbReference type="EnsemblPlants" id="PNT76754"/>
    </source>
</evidence>
<dbReference type="EMBL" id="CM000880">
    <property type="protein sequence ID" value="PNT76754.1"/>
    <property type="molecule type" value="Genomic_DNA"/>
</dbReference>
<evidence type="ECO:0000313" key="3">
    <source>
        <dbReference type="EMBL" id="PNT76754.1"/>
    </source>
</evidence>
<dbReference type="AlphaFoldDB" id="A0A2K2DR33"/>
<sequence length="401" mass="43861">SWQWRRRKGGETAVEEKTRRNGSCGGKTATESRGNGTGGPAGDGRRPDLGRGLAEEERRDLGGRKAGGLDEEPLLVGTSAEENDWAAERRESGRNGRRRRRESAAAPEKRPIRAYLACRLQPVFSSRDAACRCRPTPVQGTKPVRFCSCGPRPMRENKHALWLSLSPCLLALLSLCLLALFSLYLPALLSRSLLSTTSLRIRRPRPRAWLEPPASTPKLPSPSPPFPTPAAGWPRRRQLDPASPVPSPLDGGAMAPAPPDPAALHRRPSHRRIRPPTAEQQPDPASPPPTASRALPVEMTRPPSWSLTAVEWPWSLVAVESRRGLGIRDSICDLGLGNVRAGRAISILLFSKNYISVGCVWCPPLMGYTSLRKKLVTGGPSITDSHFRPLLINVFVLLYVV</sequence>
<feature type="region of interest" description="Disordered" evidence="1">
    <location>
        <begin position="208"/>
        <end position="297"/>
    </location>
</feature>
<evidence type="ECO:0000256" key="1">
    <source>
        <dbReference type="SAM" id="MobiDB-lite"/>
    </source>
</evidence>
<reference evidence="4" key="3">
    <citation type="submission" date="2018-08" db="UniProtKB">
        <authorList>
            <consortium name="EnsemblPlants"/>
        </authorList>
    </citation>
    <scope>IDENTIFICATION</scope>
    <source>
        <strain evidence="4">cv. Bd21</strain>
    </source>
</reference>
<reference evidence="3 4" key="1">
    <citation type="journal article" date="2010" name="Nature">
        <title>Genome sequencing and analysis of the model grass Brachypodium distachyon.</title>
        <authorList>
            <consortium name="International Brachypodium Initiative"/>
        </authorList>
    </citation>
    <scope>NUCLEOTIDE SEQUENCE [LARGE SCALE GENOMIC DNA]</scope>
    <source>
        <strain evidence="3 4">Bd21</strain>
    </source>
</reference>
<feature type="non-terminal residue" evidence="3">
    <location>
        <position position="1"/>
    </location>
</feature>
<feature type="transmembrane region" description="Helical" evidence="2">
    <location>
        <begin position="160"/>
        <end position="185"/>
    </location>
</feature>
<reference evidence="3" key="2">
    <citation type="submission" date="2017-06" db="EMBL/GenBank/DDBJ databases">
        <title>WGS assembly of Brachypodium distachyon.</title>
        <authorList>
            <consortium name="The International Brachypodium Initiative"/>
            <person name="Lucas S."/>
            <person name="Harmon-Smith M."/>
            <person name="Lail K."/>
            <person name="Tice H."/>
            <person name="Grimwood J."/>
            <person name="Bruce D."/>
            <person name="Barry K."/>
            <person name="Shu S."/>
            <person name="Lindquist E."/>
            <person name="Wang M."/>
            <person name="Pitluck S."/>
            <person name="Vogel J.P."/>
            <person name="Garvin D.F."/>
            <person name="Mockler T.C."/>
            <person name="Schmutz J."/>
            <person name="Rokhsar D."/>
            <person name="Bevan M.W."/>
        </authorList>
    </citation>
    <scope>NUCLEOTIDE SEQUENCE</scope>
    <source>
        <strain evidence="3">Bd21</strain>
    </source>
</reference>
<evidence type="ECO:0000256" key="2">
    <source>
        <dbReference type="SAM" id="Phobius"/>
    </source>
</evidence>